<keyword evidence="5" id="KW-1185">Reference proteome</keyword>
<evidence type="ECO:0000313" key="5">
    <source>
        <dbReference type="Proteomes" id="UP000598196"/>
    </source>
</evidence>
<sequence length="168" mass="17686">MIAAIVTFAGVGRLRPAPGTWGSAAAVALAVLAYEAGAALLVPVGFVLAALLGFWAIPQYLTGGTDEDPSEVVIDEVAGQLLALCFTVLPLWRHGVESLALGAWPGWVVPFALFRLFDIWKPWLVGRADRRGDAAGVMLDDLWAGLFAGICSVALAGLYHALLQPMMG</sequence>
<dbReference type="InterPro" id="IPR007686">
    <property type="entry name" value="YutG/PgpA"/>
</dbReference>
<dbReference type="Pfam" id="PF04608">
    <property type="entry name" value="PgpA"/>
    <property type="match status" value="1"/>
</dbReference>
<gene>
    <name evidence="4" type="primary">pgpA</name>
    <name evidence="4" type="ORF">GCM10010991_01630</name>
</gene>
<comment type="function">
    <text evidence="1">Lipid phosphatase which dephosphorylates phosphatidylglycerophosphate (PGP) to phosphatidylglycerol (PG).</text>
</comment>
<dbReference type="OrthoDB" id="9804091at2"/>
<keyword evidence="1 2" id="KW-0472">Membrane</keyword>
<dbReference type="GO" id="GO:0009395">
    <property type="term" value="P:phospholipid catabolic process"/>
    <property type="evidence" value="ECO:0007669"/>
    <property type="project" value="UniProtKB-KW"/>
</dbReference>
<dbReference type="PANTHER" id="PTHR36305">
    <property type="entry name" value="PHOSPHATIDYLGLYCEROPHOSPHATASE A"/>
    <property type="match status" value="1"/>
</dbReference>
<dbReference type="Proteomes" id="UP000598196">
    <property type="component" value="Unassembled WGS sequence"/>
</dbReference>
<keyword evidence="1" id="KW-1208">Phospholipid metabolism</keyword>
<keyword evidence="1" id="KW-0460">Magnesium</keyword>
<evidence type="ECO:0000313" key="4">
    <source>
        <dbReference type="EMBL" id="GGO23853.1"/>
    </source>
</evidence>
<protein>
    <recommendedName>
        <fullName evidence="1">Phosphatidylglycerophosphatase A</fullName>
        <ecNumber evidence="1">3.1.3.27</ecNumber>
    </recommendedName>
    <alternativeName>
        <fullName evidence="1">Phosphatidylglycerolphosphate phosphatase A</fullName>
    </alternativeName>
</protein>
<organism evidence="4 5">
    <name type="scientific">Gemmobacter aquaticus</name>
    <dbReference type="NCBI Taxonomy" id="490185"/>
    <lineage>
        <taxon>Bacteria</taxon>
        <taxon>Pseudomonadati</taxon>
        <taxon>Pseudomonadota</taxon>
        <taxon>Alphaproteobacteria</taxon>
        <taxon>Rhodobacterales</taxon>
        <taxon>Paracoccaceae</taxon>
        <taxon>Gemmobacter</taxon>
    </lineage>
</organism>
<keyword evidence="1" id="KW-0443">Lipid metabolism</keyword>
<evidence type="ECO:0000256" key="2">
    <source>
        <dbReference type="SAM" id="Phobius"/>
    </source>
</evidence>
<evidence type="ECO:0000259" key="3">
    <source>
        <dbReference type="Pfam" id="PF04608"/>
    </source>
</evidence>
<keyword evidence="2" id="KW-1133">Transmembrane helix</keyword>
<comment type="subcellular location">
    <subcellularLocation>
        <location evidence="1">Cell inner membrane</location>
        <topology evidence="1">Multi-pass membrane protein</topology>
    </subcellularLocation>
</comment>
<feature type="transmembrane region" description="Helical" evidence="2">
    <location>
        <begin position="141"/>
        <end position="162"/>
    </location>
</feature>
<accession>A0A917YGR6</accession>
<dbReference type="InterPro" id="IPR036681">
    <property type="entry name" value="PgpA-like_sf"/>
</dbReference>
<feature type="transmembrane region" description="Helical" evidence="2">
    <location>
        <begin position="40"/>
        <end position="61"/>
    </location>
</feature>
<dbReference type="EC" id="3.1.3.27" evidence="1"/>
<comment type="cofactor">
    <cofactor evidence="1">
        <name>Mg(2+)</name>
        <dbReference type="ChEBI" id="CHEBI:18420"/>
    </cofactor>
</comment>
<keyword evidence="1" id="KW-0442">Lipid degradation</keyword>
<keyword evidence="1" id="KW-0595">Phospholipid degradation</keyword>
<keyword evidence="1" id="KW-0997">Cell inner membrane</keyword>
<comment type="catalytic activity">
    <reaction evidence="1">
        <text>a 1,2-diacyl-sn-glycero-3-phospho-(1'-sn-glycero-3'-phosphate) + H2O = a 1,2-diacyl-sn-glycero-3-phospho-(1'-sn-glycerol) + phosphate</text>
        <dbReference type="Rhea" id="RHEA:33751"/>
        <dbReference type="ChEBI" id="CHEBI:15377"/>
        <dbReference type="ChEBI" id="CHEBI:43474"/>
        <dbReference type="ChEBI" id="CHEBI:60110"/>
        <dbReference type="ChEBI" id="CHEBI:64716"/>
        <dbReference type="EC" id="3.1.3.27"/>
    </reaction>
</comment>
<name>A0A917YGR6_9RHOB</name>
<dbReference type="PIRSF" id="PIRSF006162">
    <property type="entry name" value="PgpA"/>
    <property type="match status" value="1"/>
</dbReference>
<dbReference type="GO" id="GO:0005886">
    <property type="term" value="C:plasma membrane"/>
    <property type="evidence" value="ECO:0007669"/>
    <property type="project" value="UniProtKB-SubCell"/>
</dbReference>
<keyword evidence="1" id="KW-1003">Cell membrane</keyword>
<dbReference type="CDD" id="cd06971">
    <property type="entry name" value="PgpA"/>
    <property type="match status" value="1"/>
</dbReference>
<proteinExistence type="predicted"/>
<dbReference type="InterPro" id="IPR026037">
    <property type="entry name" value="PgpA"/>
</dbReference>
<keyword evidence="1 2" id="KW-0812">Transmembrane</keyword>
<dbReference type="SUPFAM" id="SSF101307">
    <property type="entry name" value="YutG-like"/>
    <property type="match status" value="1"/>
</dbReference>
<comment type="caution">
    <text evidence="4">The sequence shown here is derived from an EMBL/GenBank/DDBJ whole genome shotgun (WGS) entry which is preliminary data.</text>
</comment>
<dbReference type="PANTHER" id="PTHR36305:SF1">
    <property type="entry name" value="PHOSPHATIDYLGLYCEROPHOSPHATASE A"/>
    <property type="match status" value="1"/>
</dbReference>
<keyword evidence="1" id="KW-0378">Hydrolase</keyword>
<dbReference type="GO" id="GO:0046872">
    <property type="term" value="F:metal ion binding"/>
    <property type="evidence" value="ECO:0007669"/>
    <property type="project" value="UniProtKB-KW"/>
</dbReference>
<dbReference type="AlphaFoldDB" id="A0A917YGR6"/>
<feature type="domain" description="YutG/PgpA" evidence="3">
    <location>
        <begin position="5"/>
        <end position="155"/>
    </location>
</feature>
<dbReference type="EMBL" id="BMLP01000001">
    <property type="protein sequence ID" value="GGO23853.1"/>
    <property type="molecule type" value="Genomic_DNA"/>
</dbReference>
<dbReference type="RefSeq" id="WP_146286022.1">
    <property type="nucleotide sequence ID" value="NZ_BMLP01000001.1"/>
</dbReference>
<comment type="pathway">
    <text evidence="1">Phospholipid metabolism; phosphatidylglycerol biosynthesis; phosphatidylglycerol from CDP-diacylglycerol: step 2/2.</text>
</comment>
<dbReference type="GO" id="GO:0008962">
    <property type="term" value="F:phosphatidylglycerophosphatase activity"/>
    <property type="evidence" value="ECO:0007669"/>
    <property type="project" value="UniProtKB-EC"/>
</dbReference>
<reference evidence="4 5" key="1">
    <citation type="journal article" date="2014" name="Int. J. Syst. Evol. Microbiol.">
        <title>Complete genome sequence of Corynebacterium casei LMG S-19264T (=DSM 44701T), isolated from a smear-ripened cheese.</title>
        <authorList>
            <consortium name="US DOE Joint Genome Institute (JGI-PGF)"/>
            <person name="Walter F."/>
            <person name="Albersmeier A."/>
            <person name="Kalinowski J."/>
            <person name="Ruckert C."/>
        </authorList>
    </citation>
    <scope>NUCLEOTIDE SEQUENCE [LARGE SCALE GENOMIC DNA]</scope>
    <source>
        <strain evidence="4 5">CGMCC 1.7029</strain>
    </source>
</reference>
<evidence type="ECO:0000256" key="1">
    <source>
        <dbReference type="PIRNR" id="PIRNR006162"/>
    </source>
</evidence>
<keyword evidence="1" id="KW-0479">Metal-binding</keyword>